<evidence type="ECO:0000313" key="2">
    <source>
        <dbReference type="Proteomes" id="UP000187209"/>
    </source>
</evidence>
<gene>
    <name evidence="1" type="ORF">SteCoe_13521</name>
</gene>
<keyword evidence="2" id="KW-1185">Reference proteome</keyword>
<dbReference type="EMBL" id="MPUH01000244">
    <property type="protein sequence ID" value="OMJ85206.1"/>
    <property type="molecule type" value="Genomic_DNA"/>
</dbReference>
<proteinExistence type="predicted"/>
<dbReference type="Proteomes" id="UP000187209">
    <property type="component" value="Unassembled WGS sequence"/>
</dbReference>
<evidence type="ECO:0000313" key="1">
    <source>
        <dbReference type="EMBL" id="OMJ85206.1"/>
    </source>
</evidence>
<dbReference type="AlphaFoldDB" id="A0A1R2C881"/>
<sequence length="217" mass="25563">MSTVMSVSKKKKDNTICYHFFYIKSTNNRSLKKEDLRTKLFRKHKTFLLKVLKSKAKVKKIEQTLGSSKLIKFKAFCTHYIENSYELVEVVKDEYQPRNNFALRDDSKHRSYNDKFTSEYFSKPMVKKSFILMLDYLFYEAKIDELSIMFKVEARDKANERKDWTELIAFIYSSIAECTYVGRINYSGSEFQYGLAGDILIDELFDVDEVLDLSPPS</sequence>
<name>A0A1R2C881_9CILI</name>
<reference evidence="1 2" key="1">
    <citation type="submission" date="2016-11" db="EMBL/GenBank/DDBJ databases">
        <title>The macronuclear genome of Stentor coeruleus: a giant cell with tiny introns.</title>
        <authorList>
            <person name="Slabodnick M."/>
            <person name="Ruby J.G."/>
            <person name="Reiff S.B."/>
            <person name="Swart E.C."/>
            <person name="Gosai S."/>
            <person name="Prabakaran S."/>
            <person name="Witkowska E."/>
            <person name="Larue G.E."/>
            <person name="Fisher S."/>
            <person name="Freeman R.M."/>
            <person name="Gunawardena J."/>
            <person name="Chu W."/>
            <person name="Stover N.A."/>
            <person name="Gregory B.D."/>
            <person name="Nowacki M."/>
            <person name="Derisi J."/>
            <person name="Roy S.W."/>
            <person name="Marshall W.F."/>
            <person name="Sood P."/>
        </authorList>
    </citation>
    <scope>NUCLEOTIDE SEQUENCE [LARGE SCALE GENOMIC DNA]</scope>
    <source>
        <strain evidence="1">WM001</strain>
    </source>
</reference>
<organism evidence="1 2">
    <name type="scientific">Stentor coeruleus</name>
    <dbReference type="NCBI Taxonomy" id="5963"/>
    <lineage>
        <taxon>Eukaryota</taxon>
        <taxon>Sar</taxon>
        <taxon>Alveolata</taxon>
        <taxon>Ciliophora</taxon>
        <taxon>Postciliodesmatophora</taxon>
        <taxon>Heterotrichea</taxon>
        <taxon>Heterotrichida</taxon>
        <taxon>Stentoridae</taxon>
        <taxon>Stentor</taxon>
    </lineage>
</organism>
<accession>A0A1R2C881</accession>
<comment type="caution">
    <text evidence="1">The sequence shown here is derived from an EMBL/GenBank/DDBJ whole genome shotgun (WGS) entry which is preliminary data.</text>
</comment>
<protein>
    <submittedName>
        <fullName evidence="1">Uncharacterized protein</fullName>
    </submittedName>
</protein>